<evidence type="ECO:0000313" key="3">
    <source>
        <dbReference type="Proteomes" id="UP000218418"/>
    </source>
</evidence>
<dbReference type="Gene3D" id="3.90.550.10">
    <property type="entry name" value="Spore Coat Polysaccharide Biosynthesis Protein SpsA, Chain A"/>
    <property type="match status" value="1"/>
</dbReference>
<dbReference type="GO" id="GO:0016740">
    <property type="term" value="F:transferase activity"/>
    <property type="evidence" value="ECO:0007669"/>
    <property type="project" value="UniProtKB-KW"/>
</dbReference>
<dbReference type="Proteomes" id="UP000218418">
    <property type="component" value="Chromosome"/>
</dbReference>
<gene>
    <name evidence="2" type="ORF">NIES267_43950</name>
</gene>
<protein>
    <submittedName>
        <fullName evidence="2">Putative glycosyl transferase</fullName>
    </submittedName>
</protein>
<accession>A0A1Z4LUH3</accession>
<sequence>MNTTVNLTVAIPTYNGENRLPQVLDKLKEQVNTENINWEVIVVDNNSTDGTAKVVKEYQENWLQDVPLKYCFEEEQGISFARQKGMNEAKGELVGFIDDDNPPFANWVNAAYKFAQEHPKAGAFSSKIHGIFETNPPEELKDITFYLALVDRGSESLMYEPRKKGLPPGAGLVVRRDVWKKYVPAKLLLIGRTKKGWMPTGQDAEALLYIHRAGWEIWYNPEMEIEHIIPSSRLNEKYFRGLMRIIGLGRFHLRMLMLDWWQRPFAFWAYLINDFRKTVLHFLRYRKVLDRDIAAACEMERLLATLISPFYLWRIQITNFTKLY</sequence>
<dbReference type="SUPFAM" id="SSF53448">
    <property type="entry name" value="Nucleotide-diphospho-sugar transferases"/>
    <property type="match status" value="1"/>
</dbReference>
<dbReference type="OrthoDB" id="468448at2"/>
<dbReference type="InterPro" id="IPR029044">
    <property type="entry name" value="Nucleotide-diphossugar_trans"/>
</dbReference>
<keyword evidence="2" id="KW-0808">Transferase</keyword>
<dbReference type="Pfam" id="PF00535">
    <property type="entry name" value="Glycos_transf_2"/>
    <property type="match status" value="1"/>
</dbReference>
<reference evidence="2 3" key="1">
    <citation type="submission" date="2017-06" db="EMBL/GenBank/DDBJ databases">
        <title>Genome sequencing of cyanobaciteial culture collection at National Institute for Environmental Studies (NIES).</title>
        <authorList>
            <person name="Hirose Y."/>
            <person name="Shimura Y."/>
            <person name="Fujisawa T."/>
            <person name="Nakamura Y."/>
            <person name="Kawachi M."/>
        </authorList>
    </citation>
    <scope>NUCLEOTIDE SEQUENCE [LARGE SCALE GENOMIC DNA]</scope>
    <source>
        <strain evidence="2 3">NIES-267</strain>
    </source>
</reference>
<dbReference type="CDD" id="cd00761">
    <property type="entry name" value="Glyco_tranf_GTA_type"/>
    <property type="match status" value="1"/>
</dbReference>
<dbReference type="AlphaFoldDB" id="A0A1Z4LUH3"/>
<evidence type="ECO:0000313" key="2">
    <source>
        <dbReference type="EMBL" id="BAY84897.1"/>
    </source>
</evidence>
<dbReference type="InterPro" id="IPR001173">
    <property type="entry name" value="Glyco_trans_2-like"/>
</dbReference>
<evidence type="ECO:0000259" key="1">
    <source>
        <dbReference type="Pfam" id="PF00535"/>
    </source>
</evidence>
<organism evidence="2 3">
    <name type="scientific">Calothrix parasitica NIES-267</name>
    <dbReference type="NCBI Taxonomy" id="1973488"/>
    <lineage>
        <taxon>Bacteria</taxon>
        <taxon>Bacillati</taxon>
        <taxon>Cyanobacteriota</taxon>
        <taxon>Cyanophyceae</taxon>
        <taxon>Nostocales</taxon>
        <taxon>Calotrichaceae</taxon>
        <taxon>Calothrix</taxon>
    </lineage>
</organism>
<dbReference type="PANTHER" id="PTHR22916">
    <property type="entry name" value="GLYCOSYLTRANSFERASE"/>
    <property type="match status" value="1"/>
</dbReference>
<dbReference type="EMBL" id="AP018227">
    <property type="protein sequence ID" value="BAY84897.1"/>
    <property type="molecule type" value="Genomic_DNA"/>
</dbReference>
<dbReference type="NCBIfam" id="NF038302">
    <property type="entry name" value="EPS_HpsE"/>
    <property type="match status" value="1"/>
</dbReference>
<proteinExistence type="predicted"/>
<feature type="domain" description="Glycosyltransferase 2-like" evidence="1">
    <location>
        <begin position="8"/>
        <end position="143"/>
    </location>
</feature>
<name>A0A1Z4LUH3_9CYAN</name>
<keyword evidence="3" id="KW-1185">Reference proteome</keyword>